<sequence>MGGEICGEQRADLGMRRRKGPGKGGGEIRGVGADDSDPGAPELQGMLELQVVGVDVGFSEEEGDGGDDGGEWEEFRWRAVGGGL</sequence>
<name>A0ACB9FHB3_ARCLA</name>
<keyword evidence="2" id="KW-1185">Reference proteome</keyword>
<dbReference type="EMBL" id="CM042047">
    <property type="protein sequence ID" value="KAI3770654.1"/>
    <property type="molecule type" value="Genomic_DNA"/>
</dbReference>
<reference evidence="1 2" key="2">
    <citation type="journal article" date="2022" name="Mol. Ecol. Resour.">
        <title>The genomes of chicory, endive, great burdock and yacon provide insights into Asteraceae paleo-polyploidization history and plant inulin production.</title>
        <authorList>
            <person name="Fan W."/>
            <person name="Wang S."/>
            <person name="Wang H."/>
            <person name="Wang A."/>
            <person name="Jiang F."/>
            <person name="Liu H."/>
            <person name="Zhao H."/>
            <person name="Xu D."/>
            <person name="Zhang Y."/>
        </authorList>
    </citation>
    <scope>NUCLEOTIDE SEQUENCE [LARGE SCALE GENOMIC DNA]</scope>
    <source>
        <strain evidence="2">cv. Niubang</strain>
    </source>
</reference>
<reference evidence="2" key="1">
    <citation type="journal article" date="2022" name="Mol. Ecol. Resour.">
        <title>The genomes of chicory, endive, great burdock and yacon provide insights into Asteraceae palaeo-polyploidization history and plant inulin production.</title>
        <authorList>
            <person name="Fan W."/>
            <person name="Wang S."/>
            <person name="Wang H."/>
            <person name="Wang A."/>
            <person name="Jiang F."/>
            <person name="Liu H."/>
            <person name="Zhao H."/>
            <person name="Xu D."/>
            <person name="Zhang Y."/>
        </authorList>
    </citation>
    <scope>NUCLEOTIDE SEQUENCE [LARGE SCALE GENOMIC DNA]</scope>
    <source>
        <strain evidence="2">cv. Niubang</strain>
    </source>
</reference>
<dbReference type="Proteomes" id="UP001055879">
    <property type="component" value="Linkage Group LG01"/>
</dbReference>
<organism evidence="1 2">
    <name type="scientific">Arctium lappa</name>
    <name type="common">Greater burdock</name>
    <name type="synonym">Lappa major</name>
    <dbReference type="NCBI Taxonomy" id="4217"/>
    <lineage>
        <taxon>Eukaryota</taxon>
        <taxon>Viridiplantae</taxon>
        <taxon>Streptophyta</taxon>
        <taxon>Embryophyta</taxon>
        <taxon>Tracheophyta</taxon>
        <taxon>Spermatophyta</taxon>
        <taxon>Magnoliopsida</taxon>
        <taxon>eudicotyledons</taxon>
        <taxon>Gunneridae</taxon>
        <taxon>Pentapetalae</taxon>
        <taxon>asterids</taxon>
        <taxon>campanulids</taxon>
        <taxon>Asterales</taxon>
        <taxon>Asteraceae</taxon>
        <taxon>Carduoideae</taxon>
        <taxon>Cardueae</taxon>
        <taxon>Arctiinae</taxon>
        <taxon>Arctium</taxon>
    </lineage>
</organism>
<protein>
    <submittedName>
        <fullName evidence="1">Uncharacterized protein</fullName>
    </submittedName>
</protein>
<accession>A0ACB9FHB3</accession>
<proteinExistence type="predicted"/>
<gene>
    <name evidence="1" type="ORF">L6452_01795</name>
</gene>
<evidence type="ECO:0000313" key="2">
    <source>
        <dbReference type="Proteomes" id="UP001055879"/>
    </source>
</evidence>
<evidence type="ECO:0000313" key="1">
    <source>
        <dbReference type="EMBL" id="KAI3770654.1"/>
    </source>
</evidence>
<comment type="caution">
    <text evidence="1">The sequence shown here is derived from an EMBL/GenBank/DDBJ whole genome shotgun (WGS) entry which is preliminary data.</text>
</comment>